<reference evidence="1" key="1">
    <citation type="submission" date="2022-03" db="EMBL/GenBank/DDBJ databases">
        <authorList>
            <person name="Martin C."/>
        </authorList>
    </citation>
    <scope>NUCLEOTIDE SEQUENCE</scope>
</reference>
<dbReference type="AlphaFoldDB" id="A0A8J1TPS2"/>
<gene>
    <name evidence="1" type="ORF">OFUS_LOCUS3020</name>
</gene>
<evidence type="ECO:0000313" key="1">
    <source>
        <dbReference type="EMBL" id="CAH1775762.1"/>
    </source>
</evidence>
<accession>A0A8J1TPS2</accession>
<organism evidence="1 2">
    <name type="scientific">Owenia fusiformis</name>
    <name type="common">Polychaete worm</name>
    <dbReference type="NCBI Taxonomy" id="6347"/>
    <lineage>
        <taxon>Eukaryota</taxon>
        <taxon>Metazoa</taxon>
        <taxon>Spiralia</taxon>
        <taxon>Lophotrochozoa</taxon>
        <taxon>Annelida</taxon>
        <taxon>Polychaeta</taxon>
        <taxon>Sedentaria</taxon>
        <taxon>Canalipalpata</taxon>
        <taxon>Sabellida</taxon>
        <taxon>Oweniida</taxon>
        <taxon>Oweniidae</taxon>
        <taxon>Owenia</taxon>
    </lineage>
</organism>
<dbReference type="Proteomes" id="UP000749559">
    <property type="component" value="Unassembled WGS sequence"/>
</dbReference>
<dbReference type="OrthoDB" id="6093641at2759"/>
<protein>
    <submittedName>
        <fullName evidence="1">Uncharacterized protein</fullName>
    </submittedName>
</protein>
<evidence type="ECO:0000313" key="2">
    <source>
        <dbReference type="Proteomes" id="UP000749559"/>
    </source>
</evidence>
<feature type="non-terminal residue" evidence="1">
    <location>
        <position position="101"/>
    </location>
</feature>
<proteinExistence type="predicted"/>
<name>A0A8J1TPS2_OWEFU</name>
<dbReference type="EMBL" id="CAIIXF020000001">
    <property type="protein sequence ID" value="CAH1775762.1"/>
    <property type="molecule type" value="Genomic_DNA"/>
</dbReference>
<comment type="caution">
    <text evidence="1">The sequence shown here is derived from an EMBL/GenBank/DDBJ whole genome shotgun (WGS) entry which is preliminary data.</text>
</comment>
<sequence length="101" mass="10987">MARFVVLACVLLAVTIEALSTDQQNGKVMVNYKWLKDLRKRNFDSIDGSSSFAKKSFDSINGDAGFVKKSFDSINGDAGFAKKSFDSINGDAGFAKKSFDS</sequence>
<keyword evidence="2" id="KW-1185">Reference proteome</keyword>